<keyword evidence="2" id="KW-1185">Reference proteome</keyword>
<accession>A0ACC1Q1T2</accession>
<comment type="caution">
    <text evidence="1">The sequence shown here is derived from an EMBL/GenBank/DDBJ whole genome shotgun (WGS) entry which is preliminary data.</text>
</comment>
<reference evidence="1" key="1">
    <citation type="submission" date="2022-08" db="EMBL/GenBank/DDBJ databases">
        <title>Genome Sequence of Pycnoporus sanguineus.</title>
        <authorList>
            <person name="Buettner E."/>
        </authorList>
    </citation>
    <scope>NUCLEOTIDE SEQUENCE</scope>
    <source>
        <strain evidence="1">CG-C14</strain>
    </source>
</reference>
<protein>
    <submittedName>
        <fullName evidence="1">Uncharacterized protein</fullName>
    </submittedName>
</protein>
<gene>
    <name evidence="1" type="ORF">NUW54_g3058</name>
</gene>
<dbReference type="EMBL" id="JANSHE010000617">
    <property type="protein sequence ID" value="KAJ3008702.1"/>
    <property type="molecule type" value="Genomic_DNA"/>
</dbReference>
<proteinExistence type="predicted"/>
<name>A0ACC1Q1T2_9APHY</name>
<organism evidence="1 2">
    <name type="scientific">Trametes sanguinea</name>
    <dbReference type="NCBI Taxonomy" id="158606"/>
    <lineage>
        <taxon>Eukaryota</taxon>
        <taxon>Fungi</taxon>
        <taxon>Dikarya</taxon>
        <taxon>Basidiomycota</taxon>
        <taxon>Agaricomycotina</taxon>
        <taxon>Agaricomycetes</taxon>
        <taxon>Polyporales</taxon>
        <taxon>Polyporaceae</taxon>
        <taxon>Trametes</taxon>
    </lineage>
</organism>
<evidence type="ECO:0000313" key="2">
    <source>
        <dbReference type="Proteomes" id="UP001144978"/>
    </source>
</evidence>
<dbReference type="Proteomes" id="UP001144978">
    <property type="component" value="Unassembled WGS sequence"/>
</dbReference>
<sequence>MCATDRTNVFPTVALDTRRYRLENRVCSAHGMALDHTEPRPLQESDHFGLSANDPVVEGQHLDARGVRESPTPLLKQHLAKKQPRRLVSAL</sequence>
<evidence type="ECO:0000313" key="1">
    <source>
        <dbReference type="EMBL" id="KAJ3008702.1"/>
    </source>
</evidence>